<dbReference type="InterPro" id="IPR011611">
    <property type="entry name" value="PfkB_dom"/>
</dbReference>
<dbReference type="STRING" id="1108050.A0A0B7FPJ4"/>
<dbReference type="Gene3D" id="3.40.1190.20">
    <property type="match status" value="1"/>
</dbReference>
<feature type="signal peptide" evidence="1">
    <location>
        <begin position="1"/>
        <end position="21"/>
    </location>
</feature>
<protein>
    <recommendedName>
        <fullName evidence="2">Carbohydrate kinase PfkB domain-containing protein</fullName>
    </recommendedName>
</protein>
<dbReference type="Proteomes" id="UP000059188">
    <property type="component" value="Unassembled WGS sequence"/>
</dbReference>
<dbReference type="InterPro" id="IPR029056">
    <property type="entry name" value="Ribokinase-like"/>
</dbReference>
<dbReference type="PANTHER" id="PTHR47098">
    <property type="entry name" value="PROTEIN MAK32"/>
    <property type="match status" value="1"/>
</dbReference>
<accession>A0A0B7FPJ4</accession>
<keyword evidence="4" id="KW-1185">Reference proteome</keyword>
<evidence type="ECO:0000313" key="4">
    <source>
        <dbReference type="Proteomes" id="UP000059188"/>
    </source>
</evidence>
<evidence type="ECO:0000256" key="1">
    <source>
        <dbReference type="SAM" id="SignalP"/>
    </source>
</evidence>
<reference evidence="3 4" key="1">
    <citation type="submission" date="2014-11" db="EMBL/GenBank/DDBJ databases">
        <authorList>
            <person name="Wibberg Daniel"/>
        </authorList>
    </citation>
    <scope>NUCLEOTIDE SEQUENCE [LARGE SCALE GENOMIC DNA]</scope>
    <source>
        <strain evidence="3">Rhizoctonia solani AG1-IB 7/3/14</strain>
    </source>
</reference>
<feature type="domain" description="Carbohydrate kinase PfkB" evidence="2">
    <location>
        <begin position="171"/>
        <end position="307"/>
    </location>
</feature>
<sequence length="342" mass="37896">MPKHFVSLGLFILDEFEFLDATGNPTGKTFPTQVGGGGTYAAIGARIWLPASEIGQIVDRGSDFPATVQRQLDHYGPEMWHFREQPENKTTRAVNRYTGELRDFDYLTPRIRLTPKDLPGTPLESPRQIHFVCSPTRASQIMQDVDAYGAKDWKPFTIYEPIPSRCVPEELPALRQILHRIDILSPNAEEAFGLLSFDKTRFEDHSAVEQAAARLLSFGVGKDGSGYVIIRCGAMGAYGARTEGGIVRGWWIPAYWGPEDIGVVDVTGAGNAFLGGLSAGLYLTDGDVREAVLYATISAGYIIEQLGLPRVEYRGSGAVELWNGDRPRDRLGLFRYRHSELE</sequence>
<feature type="chain" id="PRO_5002115933" description="Carbohydrate kinase PfkB domain-containing protein" evidence="1">
    <location>
        <begin position="22"/>
        <end position="342"/>
    </location>
</feature>
<dbReference type="SUPFAM" id="SSF53613">
    <property type="entry name" value="Ribokinase-like"/>
    <property type="match status" value="1"/>
</dbReference>
<name>A0A0B7FPJ4_THACB</name>
<evidence type="ECO:0000313" key="3">
    <source>
        <dbReference type="EMBL" id="CEL58138.1"/>
    </source>
</evidence>
<dbReference type="Pfam" id="PF00294">
    <property type="entry name" value="PfkB"/>
    <property type="match status" value="1"/>
</dbReference>
<organism evidence="3 4">
    <name type="scientific">Thanatephorus cucumeris (strain AG1-IB / isolate 7/3/14)</name>
    <name type="common">Lettuce bottom rot fungus</name>
    <name type="synonym">Rhizoctonia solani</name>
    <dbReference type="NCBI Taxonomy" id="1108050"/>
    <lineage>
        <taxon>Eukaryota</taxon>
        <taxon>Fungi</taxon>
        <taxon>Dikarya</taxon>
        <taxon>Basidiomycota</taxon>
        <taxon>Agaricomycotina</taxon>
        <taxon>Agaricomycetes</taxon>
        <taxon>Cantharellales</taxon>
        <taxon>Ceratobasidiaceae</taxon>
        <taxon>Rhizoctonia</taxon>
        <taxon>Rhizoctonia solani AG-1</taxon>
    </lineage>
</organism>
<evidence type="ECO:0000259" key="2">
    <source>
        <dbReference type="Pfam" id="PF00294"/>
    </source>
</evidence>
<proteinExistence type="predicted"/>
<dbReference type="OrthoDB" id="497927at2759"/>
<keyword evidence="1" id="KW-0732">Signal</keyword>
<dbReference type="PANTHER" id="PTHR47098:SF2">
    <property type="entry name" value="PROTEIN MAK32"/>
    <property type="match status" value="1"/>
</dbReference>
<dbReference type="AlphaFoldDB" id="A0A0B7FPJ4"/>
<gene>
    <name evidence="3" type="ORF">RSOLAG1IB_02883</name>
</gene>
<dbReference type="EMBL" id="LN679102">
    <property type="protein sequence ID" value="CEL58138.1"/>
    <property type="molecule type" value="Genomic_DNA"/>
</dbReference>